<dbReference type="RefSeq" id="XP_009174019.1">
    <property type="nucleotide sequence ID" value="XM_009175755.1"/>
</dbReference>
<dbReference type="AlphaFoldDB" id="A0A074Z588"/>
<proteinExistence type="predicted"/>
<sequence length="63" mass="6791">MKLAYSNRCSPLSGPSSNFHKNLNKRSAVAPFRCLAAMPPEGSTRAGILPVVKPLRRVTLVLA</sequence>
<dbReference type="Proteomes" id="UP000054324">
    <property type="component" value="Unassembled WGS sequence"/>
</dbReference>
<protein>
    <submittedName>
        <fullName evidence="1">Uncharacterized protein</fullName>
    </submittedName>
</protein>
<dbReference type="OrthoDB" id="247013at2759"/>
<dbReference type="CTD" id="20323793"/>
<name>A0A074Z588_OPIVI</name>
<evidence type="ECO:0000313" key="1">
    <source>
        <dbReference type="EMBL" id="KER22233.1"/>
    </source>
</evidence>
<reference evidence="1 2" key="1">
    <citation type="submission" date="2013-11" db="EMBL/GenBank/DDBJ databases">
        <title>Opisthorchis viverrini - life in the bile duct.</title>
        <authorList>
            <person name="Young N.D."/>
            <person name="Nagarajan N."/>
            <person name="Lin S.J."/>
            <person name="Korhonen P.K."/>
            <person name="Jex A.R."/>
            <person name="Hall R.S."/>
            <person name="Safavi-Hemami H."/>
            <person name="Kaewkong W."/>
            <person name="Bertrand D."/>
            <person name="Gao S."/>
            <person name="Seet Q."/>
            <person name="Wongkham S."/>
            <person name="Teh B.T."/>
            <person name="Wongkham C."/>
            <person name="Intapan P.M."/>
            <person name="Maleewong W."/>
            <person name="Yang X."/>
            <person name="Hu M."/>
            <person name="Wang Z."/>
            <person name="Hofmann A."/>
            <person name="Sternberg P.W."/>
            <person name="Tan P."/>
            <person name="Wang J."/>
            <person name="Gasser R.B."/>
        </authorList>
    </citation>
    <scope>NUCLEOTIDE SEQUENCE [LARGE SCALE GENOMIC DNA]</scope>
</reference>
<gene>
    <name evidence="1" type="ORF">T265_09625</name>
</gene>
<evidence type="ECO:0000313" key="2">
    <source>
        <dbReference type="Proteomes" id="UP000054324"/>
    </source>
</evidence>
<accession>A0A074Z588</accession>
<organism evidence="1 2">
    <name type="scientific">Opisthorchis viverrini</name>
    <name type="common">Southeast Asian liver fluke</name>
    <dbReference type="NCBI Taxonomy" id="6198"/>
    <lineage>
        <taxon>Eukaryota</taxon>
        <taxon>Metazoa</taxon>
        <taxon>Spiralia</taxon>
        <taxon>Lophotrochozoa</taxon>
        <taxon>Platyhelminthes</taxon>
        <taxon>Trematoda</taxon>
        <taxon>Digenea</taxon>
        <taxon>Opisthorchiida</taxon>
        <taxon>Opisthorchiata</taxon>
        <taxon>Opisthorchiidae</taxon>
        <taxon>Opisthorchis</taxon>
    </lineage>
</organism>
<dbReference type="EMBL" id="KL596910">
    <property type="protein sequence ID" value="KER22233.1"/>
    <property type="molecule type" value="Genomic_DNA"/>
</dbReference>
<dbReference type="GeneID" id="20323793"/>
<keyword evidence="2" id="KW-1185">Reference proteome</keyword>
<dbReference type="KEGG" id="ovi:T265_09625"/>